<dbReference type="WBParaSite" id="BXY_0434800.1">
    <property type="protein sequence ID" value="BXY_0434800.1"/>
    <property type="gene ID" value="BXY_0434800"/>
</dbReference>
<protein>
    <submittedName>
        <fullName evidence="3">(pine wood nematode) hypothetical protein</fullName>
    </submittedName>
</protein>
<dbReference type="AlphaFoldDB" id="A0A1I7RUD8"/>
<feature type="region of interest" description="Disordered" evidence="1">
    <location>
        <begin position="43"/>
        <end position="88"/>
    </location>
</feature>
<reference evidence="3" key="2">
    <citation type="submission" date="2020-09" db="EMBL/GenBank/DDBJ databases">
        <authorList>
            <person name="Kikuchi T."/>
        </authorList>
    </citation>
    <scope>NUCLEOTIDE SEQUENCE</scope>
    <source>
        <strain evidence="3">Ka4C1</strain>
    </source>
</reference>
<name>A0A1I7RUD8_BURXY</name>
<dbReference type="EMBL" id="CAJFDI010000004">
    <property type="protein sequence ID" value="CAD5225052.1"/>
    <property type="molecule type" value="Genomic_DNA"/>
</dbReference>
<proteinExistence type="predicted"/>
<dbReference type="Proteomes" id="UP000095284">
    <property type="component" value="Unplaced"/>
</dbReference>
<reference evidence="6" key="1">
    <citation type="submission" date="2016-11" db="UniProtKB">
        <authorList>
            <consortium name="WormBaseParasite"/>
        </authorList>
    </citation>
    <scope>IDENTIFICATION</scope>
</reference>
<evidence type="ECO:0000256" key="1">
    <source>
        <dbReference type="SAM" id="MobiDB-lite"/>
    </source>
</evidence>
<evidence type="ECO:0000313" key="5">
    <source>
        <dbReference type="Proteomes" id="UP000659654"/>
    </source>
</evidence>
<dbReference type="Proteomes" id="UP000582659">
    <property type="component" value="Unassembled WGS sequence"/>
</dbReference>
<keyword evidence="2" id="KW-0732">Signal</keyword>
<feature type="chain" id="PRO_5036308660" evidence="2">
    <location>
        <begin position="18"/>
        <end position="88"/>
    </location>
</feature>
<keyword evidence="5" id="KW-1185">Reference proteome</keyword>
<accession>A0A1I7RUD8</accession>
<gene>
    <name evidence="3" type="ORF">BXYJ_LOCUS8351</name>
</gene>
<evidence type="ECO:0000313" key="6">
    <source>
        <dbReference type="WBParaSite" id="BXY_0434800.1"/>
    </source>
</evidence>
<feature type="compositionally biased region" description="Basic residues" evidence="1">
    <location>
        <begin position="79"/>
        <end position="88"/>
    </location>
</feature>
<evidence type="ECO:0000313" key="4">
    <source>
        <dbReference type="Proteomes" id="UP000095284"/>
    </source>
</evidence>
<dbReference type="Proteomes" id="UP000659654">
    <property type="component" value="Unassembled WGS sequence"/>
</dbReference>
<feature type="signal peptide" evidence="2">
    <location>
        <begin position="1"/>
        <end position="17"/>
    </location>
</feature>
<evidence type="ECO:0000256" key="2">
    <source>
        <dbReference type="SAM" id="SignalP"/>
    </source>
</evidence>
<dbReference type="EMBL" id="CAJFCV020000004">
    <property type="protein sequence ID" value="CAG9114058.1"/>
    <property type="molecule type" value="Genomic_DNA"/>
</dbReference>
<sequence>MFKALVVLGLLLAVVLGDYLYDDRDGRPLRARKVGYAKVYRDRDDRGDYRGPRLRQVGVARVHHHHRHSSEEEDDKGRGRGRGRLVLG</sequence>
<evidence type="ECO:0000313" key="3">
    <source>
        <dbReference type="EMBL" id="CAD5225052.1"/>
    </source>
</evidence>
<organism evidence="4 6">
    <name type="scientific">Bursaphelenchus xylophilus</name>
    <name type="common">Pinewood nematode worm</name>
    <name type="synonym">Aphelenchoides xylophilus</name>
    <dbReference type="NCBI Taxonomy" id="6326"/>
    <lineage>
        <taxon>Eukaryota</taxon>
        <taxon>Metazoa</taxon>
        <taxon>Ecdysozoa</taxon>
        <taxon>Nematoda</taxon>
        <taxon>Chromadorea</taxon>
        <taxon>Rhabditida</taxon>
        <taxon>Tylenchina</taxon>
        <taxon>Tylenchomorpha</taxon>
        <taxon>Aphelenchoidea</taxon>
        <taxon>Aphelenchoididae</taxon>
        <taxon>Bursaphelenchus</taxon>
    </lineage>
</organism>